<keyword evidence="3" id="KW-1185">Reference proteome</keyword>
<name>A0ABS4QS00_9NOCA</name>
<evidence type="ECO:0000313" key="3">
    <source>
        <dbReference type="Proteomes" id="UP001519325"/>
    </source>
</evidence>
<feature type="compositionally biased region" description="Basic and acidic residues" evidence="1">
    <location>
        <begin position="1"/>
        <end position="29"/>
    </location>
</feature>
<dbReference type="RefSeq" id="WP_209897463.1">
    <property type="nucleotide sequence ID" value="NZ_JAGGMR010000001.1"/>
</dbReference>
<reference evidence="2 3" key="1">
    <citation type="submission" date="2021-03" db="EMBL/GenBank/DDBJ databases">
        <title>Sequencing the genomes of 1000 actinobacteria strains.</title>
        <authorList>
            <person name="Klenk H.-P."/>
        </authorList>
    </citation>
    <scope>NUCLEOTIDE SEQUENCE [LARGE SCALE GENOMIC DNA]</scope>
    <source>
        <strain evidence="2 3">DSM 45516</strain>
    </source>
</reference>
<organism evidence="2 3">
    <name type="scientific">Nocardia goodfellowii</name>
    <dbReference type="NCBI Taxonomy" id="882446"/>
    <lineage>
        <taxon>Bacteria</taxon>
        <taxon>Bacillati</taxon>
        <taxon>Actinomycetota</taxon>
        <taxon>Actinomycetes</taxon>
        <taxon>Mycobacteriales</taxon>
        <taxon>Nocardiaceae</taxon>
        <taxon>Nocardia</taxon>
    </lineage>
</organism>
<comment type="caution">
    <text evidence="2">The sequence shown here is derived from an EMBL/GenBank/DDBJ whole genome shotgun (WGS) entry which is preliminary data.</text>
</comment>
<gene>
    <name evidence="2" type="ORF">BJ987_007224</name>
</gene>
<sequence length="49" mass="5243">MDRDRDRGGDRGASRSGDRGQRDDQKISDAIDGMAKVVDAVRSIVAPVA</sequence>
<evidence type="ECO:0000256" key="1">
    <source>
        <dbReference type="SAM" id="MobiDB-lite"/>
    </source>
</evidence>
<dbReference type="Proteomes" id="UP001519325">
    <property type="component" value="Unassembled WGS sequence"/>
</dbReference>
<evidence type="ECO:0000313" key="2">
    <source>
        <dbReference type="EMBL" id="MBP2194323.1"/>
    </source>
</evidence>
<accession>A0ABS4QS00</accession>
<proteinExistence type="predicted"/>
<protein>
    <submittedName>
        <fullName evidence="2">Uncharacterized protein</fullName>
    </submittedName>
</protein>
<feature type="region of interest" description="Disordered" evidence="1">
    <location>
        <begin position="1"/>
        <end position="30"/>
    </location>
</feature>
<dbReference type="EMBL" id="JAGGMR010000001">
    <property type="protein sequence ID" value="MBP2194323.1"/>
    <property type="molecule type" value="Genomic_DNA"/>
</dbReference>